<evidence type="ECO:0000259" key="11">
    <source>
        <dbReference type="SMART" id="SM00984"/>
    </source>
</evidence>
<feature type="binding site" evidence="8">
    <location>
        <position position="463"/>
    </location>
    <ligand>
        <name>substrate</name>
    </ligand>
</feature>
<name>Q73UW2_MYCPA</name>
<evidence type="ECO:0000313" key="13">
    <source>
        <dbReference type="Proteomes" id="UP000000580"/>
    </source>
</evidence>
<dbReference type="InterPro" id="IPR036220">
    <property type="entry name" value="UDP-Glc/GDP-Man_DH_C_sf"/>
</dbReference>
<evidence type="ECO:0000256" key="8">
    <source>
        <dbReference type="PIRSR" id="PIRSR500134-2"/>
    </source>
</evidence>
<comment type="pathway">
    <text evidence="1">Nucleotide-sugar biosynthesis; UDP-alpha-D-glucuronate biosynthesis; UDP-alpha-D-glucuronate from UDP-alpha-D-glucose: step 1/1.</text>
</comment>
<evidence type="ECO:0000256" key="3">
    <source>
        <dbReference type="ARBA" id="ARBA00012954"/>
    </source>
</evidence>
<dbReference type="InterPro" id="IPR014027">
    <property type="entry name" value="UDP-Glc/GDP-Man_DH_C"/>
</dbReference>
<dbReference type="EMBL" id="AE016958">
    <property type="protein sequence ID" value="AAS05802.1"/>
    <property type="molecule type" value="Genomic_DNA"/>
</dbReference>
<sequence>MAAGPVRGGGRGAARRRPRDPDHRITERIPPRAHRRPRRPVAAHRRGVRSPRPAGADRAGRRQPDGDLRRHRCGAPGRRDRHRLGGAVRPHLPAAVGTARAGAARRAVGRPQRRPARRDAAPRTARADRRAGAVGLPRGAGGDGMSTEPLVGVVGVGYVGLTTAVCVAAAGRKTVAVDINPDRVGRLRAGVAVIDEPGLSELLGDGLAGGVLRFSADFAELADRDVVFVCVPTPSAPDGHADLAAVESVIDRLGRVLRRGAVVALKSTVPVGTTSTMAQRLCHKGIRVVSTPEFLREGRAVDDFRNPDRLVIGSHDELAAQLVHQAYGLAGHRVLRMSPESAELAKYASNAFLAVKLSYTNSLAALCARVGADIDDVTCCMGADRRIGAEFLRPGPGWGGSCLPKDTAALLDIAHRHRVSFAEVEAARQTNTAQARRIVTALRHTLGRPLSGCRITALGLTFKAATSDTRESPALAACRELAAAGAQVAGHDPQLPNIDPAVLQQNRVTAVDDPYRAAKAADAVVVLTEWPQFRSLDWRAVAQDAPLAVVLDARNSLDPATVREAGLRYLGNGVPQGF</sequence>
<evidence type="ECO:0000256" key="9">
    <source>
        <dbReference type="PIRSR" id="PIRSR500134-3"/>
    </source>
</evidence>
<dbReference type="GO" id="GO:0051287">
    <property type="term" value="F:NAD binding"/>
    <property type="evidence" value="ECO:0007669"/>
    <property type="project" value="InterPro"/>
</dbReference>
<dbReference type="Pfam" id="PF03720">
    <property type="entry name" value="UDPG_MGDP_dh_C"/>
    <property type="match status" value="1"/>
</dbReference>
<evidence type="ECO:0000256" key="6">
    <source>
        <dbReference type="ARBA" id="ARBA00047473"/>
    </source>
</evidence>
<reference evidence="12 13" key="1">
    <citation type="journal article" date="2005" name="Proc. Natl. Acad. Sci. U.S.A.">
        <title>The complete genome sequence of Mycobacterium avium subspecies paratuberculosis.</title>
        <authorList>
            <person name="Li L."/>
            <person name="Bannantine J.P."/>
            <person name="Zhang Q."/>
            <person name="Amonsin A."/>
            <person name="May B.J."/>
            <person name="Alt D."/>
            <person name="Banerji N."/>
            <person name="Kanjilal S."/>
            <person name="Kapur V."/>
        </authorList>
    </citation>
    <scope>NUCLEOTIDE SEQUENCE [LARGE SCALE GENOMIC DNA]</scope>
    <source>
        <strain evidence="13">ATCC BAA-968 / K-10</strain>
    </source>
</reference>
<dbReference type="InterPro" id="IPR008927">
    <property type="entry name" value="6-PGluconate_DH-like_C_sf"/>
</dbReference>
<dbReference type="KEGG" id="mpa:MAP_3254"/>
<dbReference type="Gene3D" id="1.20.5.100">
    <property type="entry name" value="Cytochrome c1, transmembrane anchor, C-terminal"/>
    <property type="match status" value="1"/>
</dbReference>
<evidence type="ECO:0000313" key="12">
    <source>
        <dbReference type="EMBL" id="AAS05802.1"/>
    </source>
</evidence>
<feature type="compositionally biased region" description="Basic residues" evidence="10">
    <location>
        <begin position="31"/>
        <end position="49"/>
    </location>
</feature>
<evidence type="ECO:0000256" key="5">
    <source>
        <dbReference type="ARBA" id="ARBA00023027"/>
    </source>
</evidence>
<dbReference type="NCBIfam" id="TIGR03026">
    <property type="entry name" value="NDP-sugDHase"/>
    <property type="match status" value="1"/>
</dbReference>
<dbReference type="Pfam" id="PF03721">
    <property type="entry name" value="UDPG_MGDP_dh_N"/>
    <property type="match status" value="1"/>
</dbReference>
<dbReference type="STRING" id="262316.MAP_3254"/>
<dbReference type="SUPFAM" id="SSF51735">
    <property type="entry name" value="NAD(P)-binding Rossmann-fold domains"/>
    <property type="match status" value="1"/>
</dbReference>
<feature type="binding site" evidence="9">
    <location>
        <position position="297"/>
    </location>
    <ligand>
        <name>NAD(+)</name>
        <dbReference type="ChEBI" id="CHEBI:57540"/>
    </ligand>
</feature>
<keyword evidence="5 9" id="KW-0520">NAD</keyword>
<feature type="domain" description="UDP-glucose/GDP-mannose dehydrogenase C-terminal" evidence="11">
    <location>
        <begin position="456"/>
        <end position="559"/>
    </location>
</feature>
<protein>
    <recommendedName>
        <fullName evidence="3">UDP-glucose 6-dehydrogenase</fullName>
        <ecNumber evidence="3">1.1.1.22</ecNumber>
    </recommendedName>
</protein>
<feature type="region of interest" description="Disordered" evidence="10">
    <location>
        <begin position="1"/>
        <end position="141"/>
    </location>
</feature>
<proteinExistence type="inferred from homology"/>
<feature type="compositionally biased region" description="Basic residues" evidence="10">
    <location>
        <begin position="69"/>
        <end position="84"/>
    </location>
</feature>
<feature type="binding site" evidence="9">
    <location>
        <position position="183"/>
    </location>
    <ligand>
        <name>NAD(+)</name>
        <dbReference type="ChEBI" id="CHEBI:57540"/>
    </ligand>
</feature>
<dbReference type="eggNOG" id="COG1004">
    <property type="taxonomic scope" value="Bacteria"/>
</dbReference>
<feature type="binding site" evidence="9">
    <location>
        <position position="233"/>
    </location>
    <ligand>
        <name>NAD(+)</name>
        <dbReference type="ChEBI" id="CHEBI:57540"/>
    </ligand>
</feature>
<dbReference type="SUPFAM" id="SSF48179">
    <property type="entry name" value="6-phosphogluconate dehydrogenase C-terminal domain-like"/>
    <property type="match status" value="1"/>
</dbReference>
<dbReference type="HOGENOM" id="CLU_023810_1_2_11"/>
<feature type="binding site" evidence="9">
    <location>
        <position position="178"/>
    </location>
    <ligand>
        <name>NAD(+)</name>
        <dbReference type="ChEBI" id="CHEBI:57540"/>
    </ligand>
</feature>
<feature type="binding site" evidence="9">
    <location>
        <position position="268"/>
    </location>
    <ligand>
        <name>NAD(+)</name>
        <dbReference type="ChEBI" id="CHEBI:57540"/>
    </ligand>
</feature>
<evidence type="ECO:0000256" key="2">
    <source>
        <dbReference type="ARBA" id="ARBA00006601"/>
    </source>
</evidence>
<dbReference type="PANTHER" id="PTHR43750">
    <property type="entry name" value="UDP-GLUCOSE 6-DEHYDROGENASE TUAD"/>
    <property type="match status" value="1"/>
</dbReference>
<feature type="compositionally biased region" description="Low complexity" evidence="10">
    <location>
        <begin position="93"/>
        <end position="106"/>
    </location>
</feature>
<keyword evidence="13" id="KW-1185">Reference proteome</keyword>
<dbReference type="PANTHER" id="PTHR43750:SF3">
    <property type="entry name" value="UDP-GLUCOSE 6-DEHYDROGENASE TUAD"/>
    <property type="match status" value="1"/>
</dbReference>
<accession>Q73UW2</accession>
<feature type="compositionally biased region" description="Gly residues" evidence="10">
    <location>
        <begin position="1"/>
        <end position="12"/>
    </location>
</feature>
<feature type="active site" description="Nucleophile" evidence="7">
    <location>
        <position position="402"/>
    </location>
</feature>
<comment type="similarity">
    <text evidence="2">Belongs to the UDP-glucose/GDP-mannose dehydrogenase family.</text>
</comment>
<dbReference type="Proteomes" id="UP000000580">
    <property type="component" value="Chromosome"/>
</dbReference>
<dbReference type="GO" id="GO:0000271">
    <property type="term" value="P:polysaccharide biosynthetic process"/>
    <property type="evidence" value="ECO:0007669"/>
    <property type="project" value="InterPro"/>
</dbReference>
<dbReference type="InterPro" id="IPR014026">
    <property type="entry name" value="UDP-Glc/GDP-Man_DH_dimer"/>
</dbReference>
<comment type="catalytic activity">
    <reaction evidence="6">
        <text>UDP-alpha-D-glucose + 2 NAD(+) + H2O = UDP-alpha-D-glucuronate + 2 NADH + 3 H(+)</text>
        <dbReference type="Rhea" id="RHEA:23596"/>
        <dbReference type="ChEBI" id="CHEBI:15377"/>
        <dbReference type="ChEBI" id="CHEBI:15378"/>
        <dbReference type="ChEBI" id="CHEBI:57540"/>
        <dbReference type="ChEBI" id="CHEBI:57945"/>
        <dbReference type="ChEBI" id="CHEBI:58052"/>
        <dbReference type="ChEBI" id="CHEBI:58885"/>
        <dbReference type="EC" id="1.1.1.22"/>
    </reaction>
</comment>
<dbReference type="Pfam" id="PF00984">
    <property type="entry name" value="UDPG_MGDP_dh"/>
    <property type="match status" value="1"/>
</dbReference>
<keyword evidence="4" id="KW-0560">Oxidoreductase</keyword>
<feature type="binding site" evidence="8">
    <location>
        <position position="399"/>
    </location>
    <ligand>
        <name>substrate</name>
    </ligand>
</feature>
<dbReference type="SUPFAM" id="SSF52413">
    <property type="entry name" value="UDP-glucose/GDP-mannose dehydrogenase C-terminal domain"/>
    <property type="match status" value="1"/>
</dbReference>
<feature type="binding site" evidence="8">
    <location>
        <position position="346"/>
    </location>
    <ligand>
        <name>substrate</name>
    </ligand>
</feature>
<dbReference type="InterPro" id="IPR001732">
    <property type="entry name" value="UDP-Glc/GDP-Man_DH_N"/>
</dbReference>
<feature type="compositionally biased region" description="Basic and acidic residues" evidence="10">
    <location>
        <begin position="117"/>
        <end position="131"/>
    </location>
</feature>
<dbReference type="GO" id="GO:0006065">
    <property type="term" value="P:UDP-glucuronate biosynthetic process"/>
    <property type="evidence" value="ECO:0007669"/>
    <property type="project" value="UniProtKB-UniPathway"/>
</dbReference>
<gene>
    <name evidence="12" type="ordered locus">MAP_3254</name>
</gene>
<dbReference type="GO" id="GO:0003979">
    <property type="term" value="F:UDP-glucose 6-dehydrogenase activity"/>
    <property type="evidence" value="ECO:0007669"/>
    <property type="project" value="UniProtKB-EC"/>
</dbReference>
<feature type="compositionally biased region" description="Basic residues" evidence="10">
    <location>
        <begin position="107"/>
        <end position="116"/>
    </location>
</feature>
<feature type="binding site" evidence="8">
    <location>
        <begin position="391"/>
        <end position="395"/>
    </location>
    <ligand>
        <name>substrate</name>
    </ligand>
</feature>
<evidence type="ECO:0000256" key="7">
    <source>
        <dbReference type="PIRSR" id="PIRSR500134-1"/>
    </source>
</evidence>
<feature type="binding site" evidence="8">
    <location>
        <begin position="294"/>
        <end position="297"/>
    </location>
    <ligand>
        <name>substrate</name>
    </ligand>
</feature>
<feature type="binding site" evidence="9">
    <location>
        <position position="470"/>
    </location>
    <ligand>
        <name>NAD(+)</name>
        <dbReference type="ChEBI" id="CHEBI:57540"/>
    </ligand>
</feature>
<dbReference type="Gene3D" id="3.40.50.720">
    <property type="entry name" value="NAD(P)-binding Rossmann-like Domain"/>
    <property type="match status" value="2"/>
</dbReference>
<feature type="compositionally biased region" description="Basic and acidic residues" evidence="10">
    <location>
        <begin position="58"/>
        <end position="68"/>
    </location>
</feature>
<dbReference type="InterPro" id="IPR028357">
    <property type="entry name" value="UDPglc_DH_bac"/>
</dbReference>
<dbReference type="PIRSF" id="PIRSF500134">
    <property type="entry name" value="UDPglc_DH_bac"/>
    <property type="match status" value="1"/>
</dbReference>
<evidence type="ECO:0000256" key="4">
    <source>
        <dbReference type="ARBA" id="ARBA00023002"/>
    </source>
</evidence>
<dbReference type="EC" id="1.1.1.22" evidence="3"/>
<feature type="compositionally biased region" description="Basic and acidic residues" evidence="10">
    <location>
        <begin position="19"/>
        <end position="30"/>
    </location>
</feature>
<dbReference type="InterPro" id="IPR036291">
    <property type="entry name" value="NAD(P)-bd_dom_sf"/>
</dbReference>
<feature type="binding site" evidence="9">
    <location>
        <position position="405"/>
    </location>
    <ligand>
        <name>NAD(+)</name>
        <dbReference type="ChEBI" id="CHEBI:57540"/>
    </ligand>
</feature>
<evidence type="ECO:0000256" key="10">
    <source>
        <dbReference type="SAM" id="MobiDB-lite"/>
    </source>
</evidence>
<dbReference type="PIRSF" id="PIRSF000124">
    <property type="entry name" value="UDPglc_GDPman_dh"/>
    <property type="match status" value="1"/>
</dbReference>
<dbReference type="AlphaFoldDB" id="Q73UW2"/>
<dbReference type="SMART" id="SM00984">
    <property type="entry name" value="UDPG_MGDP_dh_C"/>
    <property type="match status" value="1"/>
</dbReference>
<evidence type="ECO:0000256" key="1">
    <source>
        <dbReference type="ARBA" id="ARBA00004701"/>
    </source>
</evidence>
<dbReference type="UniPathway" id="UPA00038">
    <property type="reaction ID" value="UER00491"/>
</dbReference>
<organism evidence="12 13">
    <name type="scientific">Mycolicibacterium paratuberculosis (strain ATCC BAA-968 / K-10)</name>
    <name type="common">Mycobacterium paratuberculosis</name>
    <dbReference type="NCBI Taxonomy" id="262316"/>
    <lineage>
        <taxon>Bacteria</taxon>
        <taxon>Bacillati</taxon>
        <taxon>Actinomycetota</taxon>
        <taxon>Actinomycetes</taxon>
        <taxon>Mycobacteriales</taxon>
        <taxon>Mycobacteriaceae</taxon>
        <taxon>Mycobacterium</taxon>
        <taxon>Mycobacterium avium complex (MAC)</taxon>
    </lineage>
</organism>
<dbReference type="InterPro" id="IPR017476">
    <property type="entry name" value="UDP-Glc/GDP-Man"/>
</dbReference>